<comment type="caution">
    <text evidence="1">The sequence shown here is derived from an EMBL/GenBank/DDBJ whole genome shotgun (WGS) entry which is preliminary data.</text>
</comment>
<reference evidence="1" key="2">
    <citation type="journal article" date="2021" name="Microbiome">
        <title>Successional dynamics and alternative stable states in a saline activated sludge microbial community over 9 years.</title>
        <authorList>
            <person name="Wang Y."/>
            <person name="Ye J."/>
            <person name="Ju F."/>
            <person name="Liu L."/>
            <person name="Boyd J.A."/>
            <person name="Deng Y."/>
            <person name="Parks D.H."/>
            <person name="Jiang X."/>
            <person name="Yin X."/>
            <person name="Woodcroft B.J."/>
            <person name="Tyson G.W."/>
            <person name="Hugenholtz P."/>
            <person name="Polz M.F."/>
            <person name="Zhang T."/>
        </authorList>
    </citation>
    <scope>NUCLEOTIDE SEQUENCE</scope>
    <source>
        <strain evidence="1">HKST-UBA80</strain>
    </source>
</reference>
<protein>
    <submittedName>
        <fullName evidence="1">Uncharacterized protein</fullName>
    </submittedName>
</protein>
<evidence type="ECO:0000313" key="2">
    <source>
        <dbReference type="Proteomes" id="UP000714817"/>
    </source>
</evidence>
<proteinExistence type="predicted"/>
<reference evidence="1" key="1">
    <citation type="submission" date="2020-04" db="EMBL/GenBank/DDBJ databases">
        <authorList>
            <person name="Zhang T."/>
        </authorList>
    </citation>
    <scope>NUCLEOTIDE SEQUENCE</scope>
    <source>
        <strain evidence="1">HKST-UBA80</strain>
    </source>
</reference>
<gene>
    <name evidence="1" type="ORF">KDA10_03580</name>
</gene>
<dbReference type="AlphaFoldDB" id="A0A955E150"/>
<name>A0A955E150_UNCKA</name>
<sequence>MNLEPSFSPKGTRERHYEFNGADGDLFGFTVDHIEQVNPSRGYMSALSRAEIGKGSASLTIEVVHHAGFPRSNLIDAQGADERGLISLPFSSLFFALKVSRPLQAVEIDYLNQSAPGDTAEIISAHRAFLLQGNLVPLITPVSGIHALEITRKDNKTGFYPQPGSGFHGYSAYIPTRAFQGYVVTTIDPALMRRLFHPVYESSRIVGADTICGSTYVRPINIIRPDQLYLLDSQAFWNLLPAFRDGGILYGREKPRQNIPLNIRELTFPVCVLPDLKF</sequence>
<accession>A0A955E150</accession>
<dbReference type="Proteomes" id="UP000714817">
    <property type="component" value="Unassembled WGS sequence"/>
</dbReference>
<organism evidence="1 2">
    <name type="scientific">candidate division WWE3 bacterium</name>
    <dbReference type="NCBI Taxonomy" id="2053526"/>
    <lineage>
        <taxon>Bacteria</taxon>
        <taxon>Katanobacteria</taxon>
    </lineage>
</organism>
<dbReference type="EMBL" id="JAGQNY010000015">
    <property type="protein sequence ID" value="MCA9302410.1"/>
    <property type="molecule type" value="Genomic_DNA"/>
</dbReference>
<evidence type="ECO:0000313" key="1">
    <source>
        <dbReference type="EMBL" id="MCA9302410.1"/>
    </source>
</evidence>